<dbReference type="Gene3D" id="3.30.460.10">
    <property type="entry name" value="Beta Polymerase, domain 2"/>
    <property type="match status" value="1"/>
</dbReference>
<dbReference type="EMBL" id="JADOES010000022">
    <property type="protein sequence ID" value="MBT9316203.1"/>
    <property type="molecule type" value="Genomic_DNA"/>
</dbReference>
<dbReference type="Pfam" id="PF04229">
    <property type="entry name" value="GrpB"/>
    <property type="match status" value="1"/>
</dbReference>
<dbReference type="PANTHER" id="PTHR34822">
    <property type="entry name" value="GRPB DOMAIN PROTEIN (AFU_ORTHOLOGUE AFUA_1G01530)"/>
    <property type="match status" value="1"/>
</dbReference>
<name>A0A947DGL7_9CYAN</name>
<dbReference type="PANTHER" id="PTHR34822:SF1">
    <property type="entry name" value="GRPB FAMILY PROTEIN"/>
    <property type="match status" value="1"/>
</dbReference>
<reference evidence="1" key="2">
    <citation type="journal article" date="2021" name="Mar. Drugs">
        <title>Genome Reduction and Secondary Metabolism of the Marine Sponge-Associated Cyanobacterium Leptothoe.</title>
        <authorList>
            <person name="Konstantinou D."/>
            <person name="Popin R.V."/>
            <person name="Fewer D.P."/>
            <person name="Sivonen K."/>
            <person name="Gkelis S."/>
        </authorList>
    </citation>
    <scope>NUCLEOTIDE SEQUENCE</scope>
    <source>
        <strain evidence="1">TAU-MAC 1115</strain>
    </source>
</reference>
<comment type="caution">
    <text evidence="1">The sequence shown here is derived from an EMBL/GenBank/DDBJ whole genome shotgun (WGS) entry which is preliminary data.</text>
</comment>
<protein>
    <submittedName>
        <fullName evidence="1">GrpB family protein</fullName>
    </submittedName>
</protein>
<dbReference type="SUPFAM" id="SSF81301">
    <property type="entry name" value="Nucleotidyltransferase"/>
    <property type="match status" value="1"/>
</dbReference>
<organism evidence="1 2">
    <name type="scientific">Leptothoe spongobia TAU-MAC 1115</name>
    <dbReference type="NCBI Taxonomy" id="1967444"/>
    <lineage>
        <taxon>Bacteria</taxon>
        <taxon>Bacillati</taxon>
        <taxon>Cyanobacteriota</taxon>
        <taxon>Cyanophyceae</taxon>
        <taxon>Nodosilineales</taxon>
        <taxon>Cymatolegaceae</taxon>
        <taxon>Leptothoe</taxon>
        <taxon>Leptothoe spongobia</taxon>
    </lineage>
</organism>
<reference evidence="1" key="1">
    <citation type="submission" date="2020-11" db="EMBL/GenBank/DDBJ databases">
        <authorList>
            <person name="Konstantinou D."/>
            <person name="Gkelis S."/>
            <person name="Popin R."/>
            <person name="Fewer D."/>
            <person name="Sivonen K."/>
        </authorList>
    </citation>
    <scope>NUCLEOTIDE SEQUENCE</scope>
    <source>
        <strain evidence="1">TAU-MAC 1115</strain>
    </source>
</reference>
<dbReference type="InterPro" id="IPR007344">
    <property type="entry name" value="GrpB/CoaE"/>
</dbReference>
<dbReference type="RefSeq" id="WP_215609269.1">
    <property type="nucleotide sequence ID" value="NZ_JADOES010000022.1"/>
</dbReference>
<dbReference type="InterPro" id="IPR043519">
    <property type="entry name" value="NT_sf"/>
</dbReference>
<sequence>MGKVQVVPHNPIWRSLFAQEAHQLSTALGAMAKEIHHIGSTAIPDIYAKPIVDLLVIVEDISAVDTKSSEMILLGYEVMDEYGIVGRRYFRKANTNGVRTHHVHAFEIDAEPVKRHLLFRDYLIAHPEAAQQYSDLKRKLAKQYPIDSRAYTAGKDKFVIDIVLAAESWQKQQTVSDVDVLKQKQNEAI</sequence>
<evidence type="ECO:0000313" key="1">
    <source>
        <dbReference type="EMBL" id="MBT9316203.1"/>
    </source>
</evidence>
<evidence type="ECO:0000313" key="2">
    <source>
        <dbReference type="Proteomes" id="UP000717364"/>
    </source>
</evidence>
<gene>
    <name evidence="1" type="ORF">IXB50_12300</name>
</gene>
<keyword evidence="2" id="KW-1185">Reference proteome</keyword>
<dbReference type="AlphaFoldDB" id="A0A947DGL7"/>
<dbReference type="Proteomes" id="UP000717364">
    <property type="component" value="Unassembled WGS sequence"/>
</dbReference>
<accession>A0A947DGL7</accession>
<proteinExistence type="predicted"/>